<sequence>MSWARMVLQVELSRHLAPRRTPRHCRSNRSLPSTTFLTPHNRLETRILLTYTSLLPSPHTGVRDAISRLTERDTDCWECGWAVGSPLPHADLSTFAQFSIANVAVCGIAVLKMRKTKGQLVDGFIGAGVKRVSTEFASEPKVGRPLLLHSSPFGLVTPLVLSNMVSRGIVSNIVAVVREPHGIDKTSVALMVTDVRVLPGMEGASCFYYDGANGGEFAGMAMVPIRRKDGDPVDLALIIPARTILSAVEPFLSFSSSVSPSPPAVRIAATDRDAALARTRSAVVLIAVNNTWASGVIVSEDGYILTSAHIFYEFLEEESPGSPRARLKDWVRVRVRIGDCWFYTGNLDFVSLTQWDVALLRLSGPGFEEERRREGGLPFVELPGEEIEFNTSPGLPLLALGHGVFGPRSDTACTMTSGVVSKVVRHRDQPVMVVSSTKVHRGCSGGVLVDAAQPERVIGLISSNARTQDGVTITEVNFAIPTNQLAPIAEFLRTRDRNTLLPLEVLDTEIEDIWFLRTAPPQFPRKEGAKILRSKL</sequence>
<dbReference type="AlphaFoldDB" id="A0A433QVX8"/>
<accession>A0A433QVX8</accession>
<protein>
    <submittedName>
        <fullName evidence="1">Trypsin-like cysteine/serine peptidase domain-containing protein</fullName>
    </submittedName>
</protein>
<dbReference type="EMBL" id="RBNJ01000858">
    <property type="protein sequence ID" value="RUS33885.1"/>
    <property type="molecule type" value="Genomic_DNA"/>
</dbReference>
<evidence type="ECO:0000313" key="1">
    <source>
        <dbReference type="EMBL" id="RUS33885.1"/>
    </source>
</evidence>
<dbReference type="InterPro" id="IPR039245">
    <property type="entry name" value="TYSND1/DEG15"/>
</dbReference>
<organism evidence="1 2">
    <name type="scientific">Jimgerdemannia flammicorona</name>
    <dbReference type="NCBI Taxonomy" id="994334"/>
    <lineage>
        <taxon>Eukaryota</taxon>
        <taxon>Fungi</taxon>
        <taxon>Fungi incertae sedis</taxon>
        <taxon>Mucoromycota</taxon>
        <taxon>Mucoromycotina</taxon>
        <taxon>Endogonomycetes</taxon>
        <taxon>Endogonales</taxon>
        <taxon>Endogonaceae</taxon>
        <taxon>Jimgerdemannia</taxon>
    </lineage>
</organism>
<gene>
    <name evidence="1" type="ORF">BC938DRAFT_483373</name>
</gene>
<dbReference type="SUPFAM" id="SSF50494">
    <property type="entry name" value="Trypsin-like serine proteases"/>
    <property type="match status" value="2"/>
</dbReference>
<dbReference type="Proteomes" id="UP000274822">
    <property type="component" value="Unassembled WGS sequence"/>
</dbReference>
<dbReference type="Gene3D" id="2.40.10.10">
    <property type="entry name" value="Trypsin-like serine proteases"/>
    <property type="match status" value="2"/>
</dbReference>
<dbReference type="GO" id="GO:0016485">
    <property type="term" value="P:protein processing"/>
    <property type="evidence" value="ECO:0007669"/>
    <property type="project" value="InterPro"/>
</dbReference>
<dbReference type="InterPro" id="IPR043504">
    <property type="entry name" value="Peptidase_S1_PA_chymotrypsin"/>
</dbReference>
<dbReference type="Pfam" id="PF13365">
    <property type="entry name" value="Trypsin_2"/>
    <property type="match status" value="1"/>
</dbReference>
<dbReference type="GO" id="GO:0005777">
    <property type="term" value="C:peroxisome"/>
    <property type="evidence" value="ECO:0007669"/>
    <property type="project" value="InterPro"/>
</dbReference>
<comment type="caution">
    <text evidence="1">The sequence shown here is derived from an EMBL/GenBank/DDBJ whole genome shotgun (WGS) entry which is preliminary data.</text>
</comment>
<proteinExistence type="predicted"/>
<name>A0A433QVX8_9FUNG</name>
<dbReference type="PANTHER" id="PTHR21004:SF0">
    <property type="entry name" value="PEROXISOMAL LEADER PEPTIDE-PROCESSING PROTEASE"/>
    <property type="match status" value="1"/>
</dbReference>
<reference evidence="1 2" key="1">
    <citation type="journal article" date="2018" name="New Phytol.">
        <title>Phylogenomics of Endogonaceae and evolution of mycorrhizas within Mucoromycota.</title>
        <authorList>
            <person name="Chang Y."/>
            <person name="Desiro A."/>
            <person name="Na H."/>
            <person name="Sandor L."/>
            <person name="Lipzen A."/>
            <person name="Clum A."/>
            <person name="Barry K."/>
            <person name="Grigoriev I.V."/>
            <person name="Martin F.M."/>
            <person name="Stajich J.E."/>
            <person name="Smith M.E."/>
            <person name="Bonito G."/>
            <person name="Spatafora J.W."/>
        </authorList>
    </citation>
    <scope>NUCLEOTIDE SEQUENCE [LARGE SCALE GENOMIC DNA]</scope>
    <source>
        <strain evidence="1 2">AD002</strain>
    </source>
</reference>
<dbReference type="PANTHER" id="PTHR21004">
    <property type="entry name" value="SERINE PROTEASE-RELATED"/>
    <property type="match status" value="1"/>
</dbReference>
<dbReference type="GO" id="GO:0004252">
    <property type="term" value="F:serine-type endopeptidase activity"/>
    <property type="evidence" value="ECO:0007669"/>
    <property type="project" value="InterPro"/>
</dbReference>
<evidence type="ECO:0000313" key="2">
    <source>
        <dbReference type="Proteomes" id="UP000274822"/>
    </source>
</evidence>
<dbReference type="InterPro" id="IPR009003">
    <property type="entry name" value="Peptidase_S1_PA"/>
</dbReference>
<keyword evidence="2" id="KW-1185">Reference proteome</keyword>